<dbReference type="Pfam" id="PF02875">
    <property type="entry name" value="Mur_ligase_C"/>
    <property type="match status" value="1"/>
</dbReference>
<dbReference type="GO" id="GO:0005739">
    <property type="term" value="C:mitochondrion"/>
    <property type="evidence" value="ECO:0007669"/>
    <property type="project" value="TreeGrafter"/>
</dbReference>
<evidence type="ECO:0000256" key="5">
    <source>
        <dbReference type="ARBA" id="ARBA00022840"/>
    </source>
</evidence>
<dbReference type="Proteomes" id="UP000002037">
    <property type="component" value="Unassembled WGS sequence"/>
</dbReference>
<proteinExistence type="inferred from homology"/>
<dbReference type="InterPro" id="IPR036615">
    <property type="entry name" value="Mur_ligase_C_dom_sf"/>
</dbReference>
<dbReference type="Gene3D" id="3.90.190.20">
    <property type="entry name" value="Mur ligase, C-terminal domain"/>
    <property type="match status" value="1"/>
</dbReference>
<dbReference type="GO" id="GO:0008841">
    <property type="term" value="F:dihydrofolate synthase activity"/>
    <property type="evidence" value="ECO:0007669"/>
    <property type="project" value="TreeGrafter"/>
</dbReference>
<dbReference type="HOGENOM" id="CLU_015869_1_1_1"/>
<dbReference type="VEuPathDB" id="FungiDB:CTRG_04865"/>
<dbReference type="NCBIfam" id="TIGR01499">
    <property type="entry name" value="folC"/>
    <property type="match status" value="1"/>
</dbReference>
<dbReference type="GO" id="GO:0004326">
    <property type="term" value="F:tetrahydrofolylpolyglutamate synthase activity"/>
    <property type="evidence" value="ECO:0007669"/>
    <property type="project" value="InterPro"/>
</dbReference>
<name>C5MFM2_CANTT</name>
<evidence type="ECO:0000256" key="4">
    <source>
        <dbReference type="ARBA" id="ARBA00022741"/>
    </source>
</evidence>
<evidence type="ECO:0000256" key="2">
    <source>
        <dbReference type="ARBA" id="ARBA00022598"/>
    </source>
</evidence>
<dbReference type="GeneID" id="8298868"/>
<evidence type="ECO:0000313" key="9">
    <source>
        <dbReference type="Proteomes" id="UP000002037"/>
    </source>
</evidence>
<dbReference type="InterPro" id="IPR018109">
    <property type="entry name" value="Folylpolyglutamate_synth_CS"/>
</dbReference>
<sequence>MPIDLGLARITKLLAHLNNPQNAFKSVHIAGTNGKGSTLAYLSSILTQANIRNGKFTSPHIINYHDCISINNQTYPKQKFDEINNQVITIDKQLGLQCTEFEILTATAFKIFDVEKIQIGLIEVGVGGKLDATNVLEPCNDNRSGGVVVTGITKIGVDHETLLGKGIKAIAEQKAGIMKLNVPCFVDGSNDDSVLQVMKDVSNEVQCPLTLVPQSTSFIEFSPLKGTYQASNLSLALAILKCLPYKINDNVIQEGISKTYWPGRLQIIKHAKLGNILIDGAHNEGAAIELGKYLRETYNNEPVVFVIGMTRGKQVDGLFKHILRENDTVIPTLFTQPENMPWINCESIDKLADVAEKYCKVEKVNDSAYIKDVFKYLEDNHKGKSIVMCGSLYLCGDVLREVRV</sequence>
<dbReference type="Gene3D" id="3.40.1190.10">
    <property type="entry name" value="Mur-like, catalytic domain"/>
    <property type="match status" value="1"/>
</dbReference>
<keyword evidence="6" id="KW-0460">Magnesium</keyword>
<dbReference type="GO" id="GO:0005524">
    <property type="term" value="F:ATP binding"/>
    <property type="evidence" value="ECO:0007669"/>
    <property type="project" value="UniProtKB-KW"/>
</dbReference>
<dbReference type="SUPFAM" id="SSF53623">
    <property type="entry name" value="MurD-like peptide ligases, catalytic domain"/>
    <property type="match status" value="1"/>
</dbReference>
<dbReference type="STRING" id="294747.C5MFM2"/>
<organism evidence="8 9">
    <name type="scientific">Candida tropicalis (strain ATCC MYA-3404 / T1)</name>
    <name type="common">Yeast</name>
    <dbReference type="NCBI Taxonomy" id="294747"/>
    <lineage>
        <taxon>Eukaryota</taxon>
        <taxon>Fungi</taxon>
        <taxon>Dikarya</taxon>
        <taxon>Ascomycota</taxon>
        <taxon>Saccharomycotina</taxon>
        <taxon>Pichiomycetes</taxon>
        <taxon>Debaryomycetaceae</taxon>
        <taxon>Candida/Lodderomyces clade</taxon>
        <taxon>Candida</taxon>
    </lineage>
</organism>
<dbReference type="PANTHER" id="PTHR11136:SF0">
    <property type="entry name" value="DIHYDROFOLATE SYNTHETASE-RELATED"/>
    <property type="match status" value="1"/>
</dbReference>
<dbReference type="KEGG" id="ctp:CTRG_04865"/>
<keyword evidence="2" id="KW-0436">Ligase</keyword>
<dbReference type="InterPro" id="IPR004101">
    <property type="entry name" value="Mur_ligase_C"/>
</dbReference>
<evidence type="ECO:0000256" key="3">
    <source>
        <dbReference type="ARBA" id="ARBA00022723"/>
    </source>
</evidence>
<dbReference type="PROSITE" id="PS01012">
    <property type="entry name" value="FOLYLPOLYGLU_SYNT_2"/>
    <property type="match status" value="1"/>
</dbReference>
<dbReference type="PIRSF" id="PIRSF001563">
    <property type="entry name" value="Folylpolyglu_synth"/>
    <property type="match status" value="1"/>
</dbReference>
<comment type="similarity">
    <text evidence="1">Belongs to the folylpolyglutamate synthase family.</text>
</comment>
<dbReference type="GO" id="GO:0046872">
    <property type="term" value="F:metal ion binding"/>
    <property type="evidence" value="ECO:0007669"/>
    <property type="project" value="UniProtKB-KW"/>
</dbReference>
<dbReference type="eggNOG" id="KOG2525">
    <property type="taxonomic scope" value="Eukaryota"/>
</dbReference>
<keyword evidence="3" id="KW-0479">Metal-binding</keyword>
<reference evidence="8 9" key="1">
    <citation type="journal article" date="2009" name="Nature">
        <title>Evolution of pathogenicity and sexual reproduction in eight Candida genomes.</title>
        <authorList>
            <person name="Butler G."/>
            <person name="Rasmussen M.D."/>
            <person name="Lin M.F."/>
            <person name="Santos M.A."/>
            <person name="Sakthikumar S."/>
            <person name="Munro C.A."/>
            <person name="Rheinbay E."/>
            <person name="Grabherr M."/>
            <person name="Forche A."/>
            <person name="Reedy J.L."/>
            <person name="Agrafioti I."/>
            <person name="Arnaud M.B."/>
            <person name="Bates S."/>
            <person name="Brown A.J."/>
            <person name="Brunke S."/>
            <person name="Costanzo M.C."/>
            <person name="Fitzpatrick D.A."/>
            <person name="de Groot P.W."/>
            <person name="Harris D."/>
            <person name="Hoyer L.L."/>
            <person name="Hube B."/>
            <person name="Klis F.M."/>
            <person name="Kodira C."/>
            <person name="Lennard N."/>
            <person name="Logue M.E."/>
            <person name="Martin R."/>
            <person name="Neiman A.M."/>
            <person name="Nikolaou E."/>
            <person name="Quail M.A."/>
            <person name="Quinn J."/>
            <person name="Santos M.C."/>
            <person name="Schmitzberger F.F."/>
            <person name="Sherlock G."/>
            <person name="Shah P."/>
            <person name="Silverstein K.A."/>
            <person name="Skrzypek M.S."/>
            <person name="Soll D."/>
            <person name="Staggs R."/>
            <person name="Stansfield I."/>
            <person name="Stumpf M.P."/>
            <person name="Sudbery P.E."/>
            <person name="Srikantha T."/>
            <person name="Zeng Q."/>
            <person name="Berman J."/>
            <person name="Berriman M."/>
            <person name="Heitman J."/>
            <person name="Gow N.A."/>
            <person name="Lorenz M.C."/>
            <person name="Birren B.W."/>
            <person name="Kellis M."/>
            <person name="Cuomo C.A."/>
        </authorList>
    </citation>
    <scope>NUCLEOTIDE SEQUENCE [LARGE SCALE GENOMIC DNA]</scope>
    <source>
        <strain evidence="9">ATCC MYA-3404 / T1</strain>
    </source>
</reference>
<dbReference type="PANTHER" id="PTHR11136">
    <property type="entry name" value="FOLYLPOLYGLUTAMATE SYNTHASE-RELATED"/>
    <property type="match status" value="1"/>
</dbReference>
<dbReference type="UniPathway" id="UPA00850"/>
<gene>
    <name evidence="8" type="ORF">CTRG_04865</name>
</gene>
<dbReference type="GO" id="GO:0005829">
    <property type="term" value="C:cytosol"/>
    <property type="evidence" value="ECO:0007669"/>
    <property type="project" value="TreeGrafter"/>
</dbReference>
<dbReference type="InterPro" id="IPR036565">
    <property type="entry name" value="Mur-like_cat_sf"/>
</dbReference>
<dbReference type="AlphaFoldDB" id="C5MFM2"/>
<dbReference type="RefSeq" id="XP_002550567.1">
    <property type="nucleotide sequence ID" value="XM_002550521.1"/>
</dbReference>
<keyword evidence="9" id="KW-1185">Reference proteome</keyword>
<accession>C5MFM2</accession>
<feature type="domain" description="Mur ligase C-terminal" evidence="7">
    <location>
        <begin position="263"/>
        <end position="391"/>
    </location>
</feature>
<dbReference type="EMBL" id="GG692401">
    <property type="protein sequence ID" value="EER31135.1"/>
    <property type="molecule type" value="Genomic_DNA"/>
</dbReference>
<evidence type="ECO:0000313" key="8">
    <source>
        <dbReference type="EMBL" id="EER31135.1"/>
    </source>
</evidence>
<dbReference type="OrthoDB" id="5212574at2759"/>
<dbReference type="InterPro" id="IPR001645">
    <property type="entry name" value="Folylpolyglutamate_synth"/>
</dbReference>
<keyword evidence="5" id="KW-0067">ATP-binding</keyword>
<dbReference type="SUPFAM" id="SSF53244">
    <property type="entry name" value="MurD-like peptide ligases, peptide-binding domain"/>
    <property type="match status" value="1"/>
</dbReference>
<evidence type="ECO:0000256" key="6">
    <source>
        <dbReference type="ARBA" id="ARBA00022842"/>
    </source>
</evidence>
<dbReference type="FunFam" id="3.40.1190.10:FF:000010">
    <property type="entry name" value="Dihydrofolate synthetase"/>
    <property type="match status" value="1"/>
</dbReference>
<protein>
    <recommendedName>
        <fullName evidence="7">Mur ligase C-terminal domain-containing protein</fullName>
    </recommendedName>
</protein>
<evidence type="ECO:0000259" key="7">
    <source>
        <dbReference type="Pfam" id="PF02875"/>
    </source>
</evidence>
<evidence type="ECO:0000256" key="1">
    <source>
        <dbReference type="ARBA" id="ARBA00008276"/>
    </source>
</evidence>
<keyword evidence="4" id="KW-0547">Nucleotide-binding</keyword>